<feature type="compositionally biased region" description="Low complexity" evidence="4">
    <location>
        <begin position="547"/>
        <end position="568"/>
    </location>
</feature>
<dbReference type="Gene3D" id="1.10.150.50">
    <property type="entry name" value="Transcription Factor, Ets-1"/>
    <property type="match status" value="1"/>
</dbReference>
<dbReference type="PROSITE" id="PS50088">
    <property type="entry name" value="ANK_REPEAT"/>
    <property type="match status" value="7"/>
</dbReference>
<dbReference type="InterPro" id="IPR036770">
    <property type="entry name" value="Ankyrin_rpt-contain_sf"/>
</dbReference>
<feature type="repeat" description="ANK" evidence="3">
    <location>
        <begin position="173"/>
        <end position="205"/>
    </location>
</feature>
<dbReference type="InterPro" id="IPR002110">
    <property type="entry name" value="Ankyrin_rpt"/>
</dbReference>
<feature type="compositionally biased region" description="Low complexity" evidence="4">
    <location>
        <begin position="739"/>
        <end position="749"/>
    </location>
</feature>
<feature type="repeat" description="ANK" evidence="3">
    <location>
        <begin position="139"/>
        <end position="171"/>
    </location>
</feature>
<accession>A0AAD9K3F2</accession>
<dbReference type="Pfam" id="PF00023">
    <property type="entry name" value="Ank"/>
    <property type="match status" value="3"/>
</dbReference>
<dbReference type="PROSITE" id="PS50105">
    <property type="entry name" value="SAM_DOMAIN"/>
    <property type="match status" value="1"/>
</dbReference>
<dbReference type="SMART" id="SM00248">
    <property type="entry name" value="ANK"/>
    <property type="match status" value="10"/>
</dbReference>
<evidence type="ECO:0000256" key="2">
    <source>
        <dbReference type="ARBA" id="ARBA00023043"/>
    </source>
</evidence>
<dbReference type="Gene3D" id="1.25.40.20">
    <property type="entry name" value="Ankyrin repeat-containing domain"/>
    <property type="match status" value="3"/>
</dbReference>
<dbReference type="InterPro" id="IPR051631">
    <property type="entry name" value="Ankyrin-KH/SAM_domain"/>
</dbReference>
<evidence type="ECO:0000313" key="7">
    <source>
        <dbReference type="Proteomes" id="UP001208570"/>
    </source>
</evidence>
<feature type="region of interest" description="Disordered" evidence="4">
    <location>
        <begin position="520"/>
        <end position="573"/>
    </location>
</feature>
<dbReference type="PROSITE" id="PS50297">
    <property type="entry name" value="ANK_REP_REGION"/>
    <property type="match status" value="7"/>
</dbReference>
<feature type="repeat" description="ANK" evidence="3">
    <location>
        <begin position="309"/>
        <end position="341"/>
    </location>
</feature>
<dbReference type="SMART" id="SM00454">
    <property type="entry name" value="SAM"/>
    <property type="match status" value="1"/>
</dbReference>
<proteinExistence type="predicted"/>
<feature type="compositionally biased region" description="Pro residues" evidence="4">
    <location>
        <begin position="527"/>
        <end position="536"/>
    </location>
</feature>
<dbReference type="GO" id="GO:0005737">
    <property type="term" value="C:cytoplasm"/>
    <property type="evidence" value="ECO:0007669"/>
    <property type="project" value="TreeGrafter"/>
</dbReference>
<feature type="compositionally biased region" description="Low complexity" evidence="4">
    <location>
        <begin position="636"/>
        <end position="669"/>
    </location>
</feature>
<evidence type="ECO:0000256" key="4">
    <source>
        <dbReference type="SAM" id="MobiDB-lite"/>
    </source>
</evidence>
<protein>
    <recommendedName>
        <fullName evidence="5">SAM domain-containing protein</fullName>
    </recommendedName>
</protein>
<dbReference type="PRINTS" id="PR01415">
    <property type="entry name" value="ANKYRIN"/>
</dbReference>
<dbReference type="GO" id="GO:0045087">
    <property type="term" value="P:innate immune response"/>
    <property type="evidence" value="ECO:0007669"/>
    <property type="project" value="TreeGrafter"/>
</dbReference>
<feature type="region of interest" description="Disordered" evidence="4">
    <location>
        <begin position="627"/>
        <end position="705"/>
    </location>
</feature>
<sequence>MDHTGHLLRACEEGNISIVTNVLDKGTDVNVTDVDDCTPLQVASANGQEHVVRLLLMRGAALDQANSFGWTPLLLAARHGHVSVVELLLQNQADLNAKTKLGANAITLAARGGHLQTCKLLIEAGVDLNPSTGIGNSSCEFTPLMVAAHHGHDSVVRCLLDRGCDINHRTPSMGINALMLAALNGYMTTSQILVERGADPNLTNINDHTPLQVATAAGKDEVQGYLDRKTTNKKNVVQEDIKLDIIEAAKAGNLTRLKEILNDDPMQRDACSPQDGATPLMFAAMTGHLDIVKLLVEKGCDINKQDPISGWTALMQATYHGKNAVAKYLIQAGANVLIPAKNGCTAFYMASLIDDVDVEMYRMMAAKAATVTYGDKKPKGRLSRANGTWTGSVSVISDKEFHSDRPKSGLKAWWNRMSNRFRNLKMGRSFNMNANRVGHLPNTEVISNAKESATRESTLKSSPKRVPRTPQKSISAVDRLISSSTSNLSTLSSYQTIMLETKKSAALYTLEINSQSANIQDGNLKPVKPPFLPPPTYGEDRPKMPPTSTRRSVSSLGSTSTLTQTSTRPIIPPMKLLKRYSASTQNLAASPVSPAPSVKFDVTDVNSPKLSTRFSLQENKYSHIDSVSRSSYNEDASPSSSAGASAISGSTYRSKGPSSASSSTLTAGSDNIYRSGGESARSNDPLFMTPSRTHRPPSYPPSASYQRAHVAFSVHSHISPNSSTGGSSGVAYHKHGSAKSRSSSKDSASTLTPSPSPVPKVTETDSGQGSGSSSCNQKPADLEETDPSGILKKLSLEHYQPIFEEQEVDMEAFLTLTDQDLTELGICHTDSRRQILTAITELNSGKGRERQHLQETMSNFQTTADGFSVG</sequence>
<feature type="repeat" description="ANK" evidence="3">
    <location>
        <begin position="35"/>
        <end position="67"/>
    </location>
</feature>
<keyword evidence="7" id="KW-1185">Reference proteome</keyword>
<evidence type="ECO:0000259" key="5">
    <source>
        <dbReference type="PROSITE" id="PS50105"/>
    </source>
</evidence>
<dbReference type="Pfam" id="PF00536">
    <property type="entry name" value="SAM_1"/>
    <property type="match status" value="1"/>
</dbReference>
<keyword evidence="2 3" id="KW-0040">ANK repeat</keyword>
<evidence type="ECO:0000256" key="1">
    <source>
        <dbReference type="ARBA" id="ARBA00022737"/>
    </source>
</evidence>
<comment type="caution">
    <text evidence="6">The sequence shown here is derived from an EMBL/GenBank/DDBJ whole genome shotgun (WGS) entry which is preliminary data.</text>
</comment>
<gene>
    <name evidence="6" type="ORF">LSH36_69g01014</name>
</gene>
<dbReference type="AlphaFoldDB" id="A0AAD9K3F2"/>
<name>A0AAD9K3F2_9ANNE</name>
<feature type="domain" description="SAM" evidence="5">
    <location>
        <begin position="791"/>
        <end position="845"/>
    </location>
</feature>
<feature type="repeat" description="ANK" evidence="3">
    <location>
        <begin position="275"/>
        <end position="307"/>
    </location>
</feature>
<feature type="repeat" description="ANK" evidence="3">
    <location>
        <begin position="68"/>
        <end position="100"/>
    </location>
</feature>
<dbReference type="PANTHER" id="PTHR23206">
    <property type="entry name" value="MASK PROTEIN"/>
    <property type="match status" value="1"/>
</dbReference>
<dbReference type="SUPFAM" id="SSF47769">
    <property type="entry name" value="SAM/Pointed domain"/>
    <property type="match status" value="1"/>
</dbReference>
<reference evidence="6" key="1">
    <citation type="journal article" date="2023" name="Mol. Biol. Evol.">
        <title>Third-Generation Sequencing Reveals the Adaptive Role of the Epigenome in Three Deep-Sea Polychaetes.</title>
        <authorList>
            <person name="Perez M."/>
            <person name="Aroh O."/>
            <person name="Sun Y."/>
            <person name="Lan Y."/>
            <person name="Juniper S.K."/>
            <person name="Young C.R."/>
            <person name="Angers B."/>
            <person name="Qian P.Y."/>
        </authorList>
    </citation>
    <scope>NUCLEOTIDE SEQUENCE</scope>
    <source>
        <strain evidence="6">P08H-3</strain>
    </source>
</reference>
<evidence type="ECO:0000313" key="6">
    <source>
        <dbReference type="EMBL" id="KAK2164054.1"/>
    </source>
</evidence>
<dbReference type="PANTHER" id="PTHR23206:SF5">
    <property type="entry name" value="ANKYRIN REPEAT AND KH DOMAIN-CONTAINING PROTEIN 1"/>
    <property type="match status" value="1"/>
</dbReference>
<dbReference type="SUPFAM" id="SSF48403">
    <property type="entry name" value="Ankyrin repeat"/>
    <property type="match status" value="1"/>
</dbReference>
<dbReference type="Pfam" id="PF12796">
    <property type="entry name" value="Ank_2"/>
    <property type="match status" value="2"/>
</dbReference>
<feature type="region of interest" description="Disordered" evidence="4">
    <location>
        <begin position="717"/>
        <end position="786"/>
    </location>
</feature>
<organism evidence="6 7">
    <name type="scientific">Paralvinella palmiformis</name>
    <dbReference type="NCBI Taxonomy" id="53620"/>
    <lineage>
        <taxon>Eukaryota</taxon>
        <taxon>Metazoa</taxon>
        <taxon>Spiralia</taxon>
        <taxon>Lophotrochozoa</taxon>
        <taxon>Annelida</taxon>
        <taxon>Polychaeta</taxon>
        <taxon>Sedentaria</taxon>
        <taxon>Canalipalpata</taxon>
        <taxon>Terebellida</taxon>
        <taxon>Terebelliformia</taxon>
        <taxon>Alvinellidae</taxon>
        <taxon>Paralvinella</taxon>
    </lineage>
</organism>
<evidence type="ECO:0000256" key="3">
    <source>
        <dbReference type="PROSITE-ProRule" id="PRU00023"/>
    </source>
</evidence>
<dbReference type="InterPro" id="IPR001660">
    <property type="entry name" value="SAM"/>
</dbReference>
<dbReference type="Proteomes" id="UP001208570">
    <property type="component" value="Unassembled WGS sequence"/>
</dbReference>
<dbReference type="EMBL" id="JAODUP010000069">
    <property type="protein sequence ID" value="KAK2164054.1"/>
    <property type="molecule type" value="Genomic_DNA"/>
</dbReference>
<feature type="region of interest" description="Disordered" evidence="4">
    <location>
        <begin position="446"/>
        <end position="473"/>
    </location>
</feature>
<keyword evidence="1" id="KW-0677">Repeat</keyword>
<feature type="repeat" description="ANK" evidence="3">
    <location>
        <begin position="101"/>
        <end position="133"/>
    </location>
</feature>
<dbReference type="InterPro" id="IPR013761">
    <property type="entry name" value="SAM/pointed_sf"/>
</dbReference>